<protein>
    <submittedName>
        <fullName evidence="1">S-formylglutathione hydrolase FrmB</fullName>
    </submittedName>
</protein>
<gene>
    <name evidence="1" type="ORF">SAMN05216180_1480</name>
</gene>
<accession>A0A1H8AQ16</accession>
<evidence type="ECO:0000313" key="1">
    <source>
        <dbReference type="EMBL" id="SEM72805.1"/>
    </source>
</evidence>
<dbReference type="InterPro" id="IPR050583">
    <property type="entry name" value="Mycobacterial_A85_antigen"/>
</dbReference>
<dbReference type="Proteomes" id="UP000199158">
    <property type="component" value="Unassembled WGS sequence"/>
</dbReference>
<evidence type="ECO:0000313" key="2">
    <source>
        <dbReference type="Proteomes" id="UP000199158"/>
    </source>
</evidence>
<reference evidence="1 2" key="1">
    <citation type="submission" date="2016-10" db="EMBL/GenBank/DDBJ databases">
        <authorList>
            <person name="de Groot N.N."/>
        </authorList>
    </citation>
    <scope>NUCLEOTIDE SEQUENCE [LARGE SCALE GENOMIC DNA]</scope>
    <source>
        <strain evidence="1 2">CGMCC 1.5070</strain>
    </source>
</reference>
<sequence length="266" mass="30304">MGTFAGDFYSESLRMTTQLKVIFPDISNDVTPVVSGQPSVLYLLHGLAANAGEWTRFSKIEYYAKKYNLIVIMPEVQRSFYIDAAYGPRYFSYVAEELPKICKKWFCLPDTREKTFIAGESMGGYGAAKCMLRYPKQYAAAATLSGVMNLPRIADDIAAGRWEDVAPQEFSALLGRDATVRPEDDVIALVQKAATEPDRPRLIQICGTEDFLYQDNQIFRKAAEQAGYNHTYLEWQGDHEWPFWDVAIQRAIQFFYNMDLKSTPIY</sequence>
<dbReference type="EMBL" id="FOCG01000001">
    <property type="protein sequence ID" value="SEM72805.1"/>
    <property type="molecule type" value="Genomic_DNA"/>
</dbReference>
<name>A0A1H8AQ16_9FIRM</name>
<proteinExistence type="predicted"/>
<dbReference type="AlphaFoldDB" id="A0A1H8AQ16"/>
<dbReference type="RefSeq" id="WP_092753144.1">
    <property type="nucleotide sequence ID" value="NZ_FOCG01000001.1"/>
</dbReference>
<dbReference type="Gene3D" id="3.40.50.1820">
    <property type="entry name" value="alpha/beta hydrolase"/>
    <property type="match status" value="1"/>
</dbReference>
<dbReference type="InterPro" id="IPR029058">
    <property type="entry name" value="AB_hydrolase_fold"/>
</dbReference>
<keyword evidence="1" id="KW-0378">Hydrolase</keyword>
<dbReference type="GO" id="GO:0016787">
    <property type="term" value="F:hydrolase activity"/>
    <property type="evidence" value="ECO:0007669"/>
    <property type="project" value="UniProtKB-KW"/>
</dbReference>
<dbReference type="STRING" id="474960.SAMN05216180_1480"/>
<dbReference type="PANTHER" id="PTHR48098:SF1">
    <property type="entry name" value="DIACYLGLYCEROL ACYLTRANSFERASE_MYCOLYLTRANSFERASE AG85A"/>
    <property type="match status" value="1"/>
</dbReference>
<dbReference type="SUPFAM" id="SSF53474">
    <property type="entry name" value="alpha/beta-Hydrolases"/>
    <property type="match status" value="1"/>
</dbReference>
<dbReference type="GO" id="GO:0016747">
    <property type="term" value="F:acyltransferase activity, transferring groups other than amino-acyl groups"/>
    <property type="evidence" value="ECO:0007669"/>
    <property type="project" value="TreeGrafter"/>
</dbReference>
<dbReference type="Pfam" id="PF00756">
    <property type="entry name" value="Esterase"/>
    <property type="match status" value="1"/>
</dbReference>
<organism evidence="1 2">
    <name type="scientific">Hydrogenoanaerobacterium saccharovorans</name>
    <dbReference type="NCBI Taxonomy" id="474960"/>
    <lineage>
        <taxon>Bacteria</taxon>
        <taxon>Bacillati</taxon>
        <taxon>Bacillota</taxon>
        <taxon>Clostridia</taxon>
        <taxon>Eubacteriales</taxon>
        <taxon>Oscillospiraceae</taxon>
        <taxon>Hydrogenoanaerobacterium</taxon>
    </lineage>
</organism>
<dbReference type="InterPro" id="IPR000801">
    <property type="entry name" value="Esterase-like"/>
</dbReference>
<dbReference type="PANTHER" id="PTHR48098">
    <property type="entry name" value="ENTEROCHELIN ESTERASE-RELATED"/>
    <property type="match status" value="1"/>
</dbReference>
<dbReference type="OrthoDB" id="9803578at2"/>
<keyword evidence="2" id="KW-1185">Reference proteome</keyword>